<dbReference type="InParanoid" id="F4S4W0"/>
<name>F4S4W0_MELLP</name>
<dbReference type="KEGG" id="mlr:MELLADRAFT_111945"/>
<dbReference type="EMBL" id="GL883148">
    <property type="protein sequence ID" value="EGG00359.1"/>
    <property type="molecule type" value="Genomic_DNA"/>
</dbReference>
<protein>
    <submittedName>
        <fullName evidence="2">Uncharacterized protein</fullName>
    </submittedName>
</protein>
<organism evidence="3">
    <name type="scientific">Melampsora larici-populina (strain 98AG31 / pathotype 3-4-7)</name>
    <name type="common">Poplar leaf rust fungus</name>
    <dbReference type="NCBI Taxonomy" id="747676"/>
    <lineage>
        <taxon>Eukaryota</taxon>
        <taxon>Fungi</taxon>
        <taxon>Dikarya</taxon>
        <taxon>Basidiomycota</taxon>
        <taxon>Pucciniomycotina</taxon>
        <taxon>Pucciniomycetes</taxon>
        <taxon>Pucciniales</taxon>
        <taxon>Melampsoraceae</taxon>
        <taxon>Melampsora</taxon>
    </lineage>
</organism>
<accession>F4S4W0</accession>
<dbReference type="HOGENOM" id="CLU_963391_0_0_1"/>
<dbReference type="Proteomes" id="UP000001072">
    <property type="component" value="Unassembled WGS sequence"/>
</dbReference>
<dbReference type="VEuPathDB" id="FungiDB:MELLADRAFT_111945"/>
<feature type="region of interest" description="Disordered" evidence="1">
    <location>
        <begin position="1"/>
        <end position="26"/>
    </location>
</feature>
<dbReference type="RefSeq" id="XP_007416378.1">
    <property type="nucleotide sequence ID" value="XM_007416316.1"/>
</dbReference>
<sequence length="289" mass="31503">MAEFSRFVARSPTTKEKAALSAGGENSEVKCSDEKRKLSSVSDWFRFAEGTVEITRSPTTKEKAALSAGGENSEVKCSDEKRKLSSVSDRFRYPNQVTGQIHYVRVTLGLCNHGLGLAVFGFGQPAREINDLNHESLELGHYHFDNGFGEDPHPKASNHPFNLIYPPAICDTNLSQQLGSSSFCGCRGPSYGTQSRSAPGPYTTTEPHLNKYKTEPHLNKWEPSQGFDAQDQSQAPCITGPTIEPNVASNPFQATNHQYNTAGIQVPHTCNVICAAAVRLTAAAVNLTW</sequence>
<dbReference type="GeneID" id="18924528"/>
<keyword evidence="3" id="KW-1185">Reference proteome</keyword>
<gene>
    <name evidence="2" type="ORF">MELLADRAFT_111945</name>
</gene>
<evidence type="ECO:0000313" key="2">
    <source>
        <dbReference type="EMBL" id="EGG00359.1"/>
    </source>
</evidence>
<proteinExistence type="predicted"/>
<dbReference type="AlphaFoldDB" id="F4S4W0"/>
<reference evidence="3" key="1">
    <citation type="journal article" date="2011" name="Proc. Natl. Acad. Sci. U.S.A.">
        <title>Obligate biotrophy features unraveled by the genomic analysis of rust fungi.</title>
        <authorList>
            <person name="Duplessis S."/>
            <person name="Cuomo C.A."/>
            <person name="Lin Y.-C."/>
            <person name="Aerts A."/>
            <person name="Tisserant E."/>
            <person name="Veneault-Fourrey C."/>
            <person name="Joly D.L."/>
            <person name="Hacquard S."/>
            <person name="Amselem J."/>
            <person name="Cantarel B.L."/>
            <person name="Chiu R."/>
            <person name="Coutinho P.M."/>
            <person name="Feau N."/>
            <person name="Field M."/>
            <person name="Frey P."/>
            <person name="Gelhaye E."/>
            <person name="Goldberg J."/>
            <person name="Grabherr M.G."/>
            <person name="Kodira C.D."/>
            <person name="Kohler A."/>
            <person name="Kuees U."/>
            <person name="Lindquist E.A."/>
            <person name="Lucas S.M."/>
            <person name="Mago R."/>
            <person name="Mauceli E."/>
            <person name="Morin E."/>
            <person name="Murat C."/>
            <person name="Pangilinan J.L."/>
            <person name="Park R."/>
            <person name="Pearson M."/>
            <person name="Quesneville H."/>
            <person name="Rouhier N."/>
            <person name="Sakthikumar S."/>
            <person name="Salamov A.A."/>
            <person name="Schmutz J."/>
            <person name="Selles B."/>
            <person name="Shapiro H."/>
            <person name="Tanguay P."/>
            <person name="Tuskan G.A."/>
            <person name="Henrissat B."/>
            <person name="Van de Peer Y."/>
            <person name="Rouze P."/>
            <person name="Ellis J.G."/>
            <person name="Dodds P.N."/>
            <person name="Schein J.E."/>
            <person name="Zhong S."/>
            <person name="Hamelin R.C."/>
            <person name="Grigoriev I.V."/>
            <person name="Szabo L.J."/>
            <person name="Martin F."/>
        </authorList>
    </citation>
    <scope>NUCLEOTIDE SEQUENCE [LARGE SCALE GENOMIC DNA]</scope>
    <source>
        <strain evidence="3">98AG31 / pathotype 3-4-7</strain>
    </source>
</reference>
<evidence type="ECO:0000256" key="1">
    <source>
        <dbReference type="SAM" id="MobiDB-lite"/>
    </source>
</evidence>
<evidence type="ECO:0000313" key="3">
    <source>
        <dbReference type="Proteomes" id="UP000001072"/>
    </source>
</evidence>